<organism evidence="10 11">
    <name type="scientific">Demequina capsici</name>
    <dbReference type="NCBI Taxonomy" id="3075620"/>
    <lineage>
        <taxon>Bacteria</taxon>
        <taxon>Bacillati</taxon>
        <taxon>Actinomycetota</taxon>
        <taxon>Actinomycetes</taxon>
        <taxon>Micrococcales</taxon>
        <taxon>Demequinaceae</taxon>
        <taxon>Demequina</taxon>
    </lineage>
</organism>
<dbReference type="Pfam" id="PF02706">
    <property type="entry name" value="Wzz"/>
    <property type="match status" value="1"/>
</dbReference>
<dbReference type="PANTHER" id="PTHR32309:SF31">
    <property type="entry name" value="CAPSULAR EXOPOLYSACCHARIDE FAMILY"/>
    <property type="match status" value="1"/>
</dbReference>
<feature type="transmembrane region" description="Helical" evidence="8">
    <location>
        <begin position="12"/>
        <end position="32"/>
    </location>
</feature>
<feature type="transmembrane region" description="Helical" evidence="8">
    <location>
        <begin position="176"/>
        <end position="195"/>
    </location>
</feature>
<evidence type="ECO:0000256" key="1">
    <source>
        <dbReference type="ARBA" id="ARBA00004651"/>
    </source>
</evidence>
<name>A0AA96JEE5_9MICO</name>
<keyword evidence="4 8" id="KW-0812">Transmembrane</keyword>
<dbReference type="RefSeq" id="WP_313500569.1">
    <property type="nucleotide sequence ID" value="NZ_CP134879.1"/>
</dbReference>
<evidence type="ECO:0000256" key="8">
    <source>
        <dbReference type="SAM" id="Phobius"/>
    </source>
</evidence>
<dbReference type="Proteomes" id="UP001304125">
    <property type="component" value="Chromosome"/>
</dbReference>
<comment type="subcellular location">
    <subcellularLocation>
        <location evidence="1">Cell membrane</location>
        <topology evidence="1">Multi-pass membrane protein</topology>
    </subcellularLocation>
</comment>
<dbReference type="InterPro" id="IPR050445">
    <property type="entry name" value="Bact_polysacc_biosynth/exp"/>
</dbReference>
<evidence type="ECO:0000256" key="6">
    <source>
        <dbReference type="ARBA" id="ARBA00023136"/>
    </source>
</evidence>
<accession>A0AA96JEE5</accession>
<evidence type="ECO:0000256" key="2">
    <source>
        <dbReference type="ARBA" id="ARBA00006683"/>
    </source>
</evidence>
<protein>
    <recommendedName>
        <fullName evidence="9">Polysaccharide chain length determinant N-terminal domain-containing protein</fullName>
    </recommendedName>
</protein>
<evidence type="ECO:0000259" key="9">
    <source>
        <dbReference type="Pfam" id="PF02706"/>
    </source>
</evidence>
<dbReference type="GO" id="GO:0005886">
    <property type="term" value="C:plasma membrane"/>
    <property type="evidence" value="ECO:0007669"/>
    <property type="project" value="UniProtKB-SubCell"/>
</dbReference>
<evidence type="ECO:0000256" key="3">
    <source>
        <dbReference type="ARBA" id="ARBA00022475"/>
    </source>
</evidence>
<proteinExistence type="inferred from homology"/>
<dbReference type="SUPFAM" id="SSF52540">
    <property type="entry name" value="P-loop containing nucleoside triphosphate hydrolases"/>
    <property type="match status" value="1"/>
</dbReference>
<dbReference type="InterPro" id="IPR003856">
    <property type="entry name" value="LPS_length_determ_N"/>
</dbReference>
<dbReference type="AlphaFoldDB" id="A0AA96JEE5"/>
<feature type="domain" description="Polysaccharide chain length determinant N-terminal" evidence="9">
    <location>
        <begin position="2"/>
        <end position="87"/>
    </location>
</feature>
<evidence type="ECO:0000313" key="11">
    <source>
        <dbReference type="Proteomes" id="UP001304125"/>
    </source>
</evidence>
<reference evidence="10 11" key="1">
    <citation type="submission" date="2023-09" db="EMBL/GenBank/DDBJ databases">
        <title>Demequina sp. a novel bacteria isolated from Capsicum annuum.</title>
        <authorList>
            <person name="Humaira Z."/>
            <person name="Lee J."/>
            <person name="Cho D."/>
        </authorList>
    </citation>
    <scope>NUCLEOTIDE SEQUENCE [LARGE SCALE GENOMIC DNA]</scope>
    <source>
        <strain evidence="10 11">OYTSA14</strain>
    </source>
</reference>
<dbReference type="PANTHER" id="PTHR32309">
    <property type="entry name" value="TYROSINE-PROTEIN KINASE"/>
    <property type="match status" value="1"/>
</dbReference>
<gene>
    <name evidence="10" type="ORF">RN606_05035</name>
</gene>
<comment type="similarity">
    <text evidence="2">Belongs to the CpsC/CapA family.</text>
</comment>
<keyword evidence="6 8" id="KW-0472">Membrane</keyword>
<feature type="compositionally biased region" description="Polar residues" evidence="7">
    <location>
        <begin position="472"/>
        <end position="482"/>
    </location>
</feature>
<evidence type="ECO:0000256" key="5">
    <source>
        <dbReference type="ARBA" id="ARBA00022989"/>
    </source>
</evidence>
<dbReference type="Gene3D" id="3.40.50.300">
    <property type="entry name" value="P-loop containing nucleotide triphosphate hydrolases"/>
    <property type="match status" value="1"/>
</dbReference>
<keyword evidence="5 8" id="KW-1133">Transmembrane helix</keyword>
<evidence type="ECO:0000256" key="4">
    <source>
        <dbReference type="ARBA" id="ARBA00022692"/>
    </source>
</evidence>
<sequence>MELQDYSRAIMRSWYVLLLSAVAGAVIGAVYLSSAPVVYEATARLVIAANDPLEIPDAASGATYAASMASTAAAVVRSSVVLEPAARALGDTVTAAELAEHVSTATQTGTGLLTVTVSASDPDVAVAMAAAVSDATRLTVPSTVGGTNAAGAPTLRIEVLSAPATPGAPVSPDAKGVMVVAILMGVAVGLAIAIARYATDRRLRTADDATEAGAIVLGTVPHGSRSLMDAGLHDDAVTIAYQSLRTTVLSLLPESGGSVMLAPLTSGRHDAGVVASLAVSLARGGKRTLLIDLDPDADLAGRLWGMHPQAGALEVLAGAIKGPRAVAETPVAALWVMAAGHSDESAGDLLARPALGALLRWAVGRYDAVVVNAPALATRPDAVTVSSSMDCVIVTATLGHDTSPDLAARLRGLAAVNAKVDGVLAVHARPGMLARTVAATRRRRVEPPPLVVDDPVDTTPLFEHEPVDELPASTSQEVGERA</sequence>
<dbReference type="InterPro" id="IPR027417">
    <property type="entry name" value="P-loop_NTPase"/>
</dbReference>
<dbReference type="EMBL" id="CP134879">
    <property type="protein sequence ID" value="WNM25514.1"/>
    <property type="molecule type" value="Genomic_DNA"/>
</dbReference>
<evidence type="ECO:0000313" key="10">
    <source>
        <dbReference type="EMBL" id="WNM25514.1"/>
    </source>
</evidence>
<feature type="region of interest" description="Disordered" evidence="7">
    <location>
        <begin position="446"/>
        <end position="482"/>
    </location>
</feature>
<keyword evidence="11" id="KW-1185">Reference proteome</keyword>
<keyword evidence="3" id="KW-1003">Cell membrane</keyword>
<evidence type="ECO:0000256" key="7">
    <source>
        <dbReference type="SAM" id="MobiDB-lite"/>
    </source>
</evidence>
<feature type="compositionally biased region" description="Low complexity" evidence="7">
    <location>
        <begin position="451"/>
        <end position="460"/>
    </location>
</feature>